<keyword evidence="3" id="KW-1185">Reference proteome</keyword>
<dbReference type="RefSeq" id="WP_157892805.1">
    <property type="nucleotide sequence ID" value="NZ_JBHRTS010000003.1"/>
</dbReference>
<proteinExistence type="predicted"/>
<dbReference type="Proteomes" id="UP001595533">
    <property type="component" value="Unassembled WGS sequence"/>
</dbReference>
<name>A0ABV7J6Y6_9GAMM</name>
<organism evidence="2 3">
    <name type="scientific">Marinicella sediminis</name>
    <dbReference type="NCBI Taxonomy" id="1792834"/>
    <lineage>
        <taxon>Bacteria</taxon>
        <taxon>Pseudomonadati</taxon>
        <taxon>Pseudomonadota</taxon>
        <taxon>Gammaproteobacteria</taxon>
        <taxon>Lysobacterales</taxon>
        <taxon>Marinicellaceae</taxon>
        <taxon>Marinicella</taxon>
    </lineage>
</organism>
<sequence>MTDSRWLLQWVLIATIPMVLWTGGLAVLAVIPLLAGCLVNGRSIKANKSFQVVRSQSLLWHQVDGTDVQELTLLDHWLWPHVVLLKWADQQGRQHHRYILRRQLGAAQFSSLVIGLQQDNRHHDKQNSGKSR</sequence>
<accession>A0ABV7J6Y6</accession>
<keyword evidence="1" id="KW-0812">Transmembrane</keyword>
<evidence type="ECO:0000256" key="1">
    <source>
        <dbReference type="SAM" id="Phobius"/>
    </source>
</evidence>
<keyword evidence="1" id="KW-0472">Membrane</keyword>
<keyword evidence="1" id="KW-1133">Transmembrane helix</keyword>
<dbReference type="EMBL" id="JBHRTS010000003">
    <property type="protein sequence ID" value="MFC3193860.1"/>
    <property type="molecule type" value="Genomic_DNA"/>
</dbReference>
<gene>
    <name evidence="2" type="ORF">ACFODZ_06380</name>
</gene>
<protein>
    <recommendedName>
        <fullName evidence="4">Toxin CptA</fullName>
    </recommendedName>
</protein>
<reference evidence="3" key="1">
    <citation type="journal article" date="2019" name="Int. J. Syst. Evol. Microbiol.">
        <title>The Global Catalogue of Microorganisms (GCM) 10K type strain sequencing project: providing services to taxonomists for standard genome sequencing and annotation.</title>
        <authorList>
            <consortium name="The Broad Institute Genomics Platform"/>
            <consortium name="The Broad Institute Genome Sequencing Center for Infectious Disease"/>
            <person name="Wu L."/>
            <person name="Ma J."/>
        </authorList>
    </citation>
    <scope>NUCLEOTIDE SEQUENCE [LARGE SCALE GENOMIC DNA]</scope>
    <source>
        <strain evidence="3">KCTC 42953</strain>
    </source>
</reference>
<feature type="transmembrane region" description="Helical" evidence="1">
    <location>
        <begin position="6"/>
        <end position="39"/>
    </location>
</feature>
<evidence type="ECO:0000313" key="2">
    <source>
        <dbReference type="EMBL" id="MFC3193860.1"/>
    </source>
</evidence>
<evidence type="ECO:0000313" key="3">
    <source>
        <dbReference type="Proteomes" id="UP001595533"/>
    </source>
</evidence>
<evidence type="ECO:0008006" key="4">
    <source>
        <dbReference type="Google" id="ProtNLM"/>
    </source>
</evidence>
<comment type="caution">
    <text evidence="2">The sequence shown here is derived from an EMBL/GenBank/DDBJ whole genome shotgun (WGS) entry which is preliminary data.</text>
</comment>